<feature type="chain" id="PRO_5042223877" evidence="1">
    <location>
        <begin position="22"/>
        <end position="85"/>
    </location>
</feature>
<organism evidence="2 3">
    <name type="scientific">Elysia crispata</name>
    <name type="common">lettuce slug</name>
    <dbReference type="NCBI Taxonomy" id="231223"/>
    <lineage>
        <taxon>Eukaryota</taxon>
        <taxon>Metazoa</taxon>
        <taxon>Spiralia</taxon>
        <taxon>Lophotrochozoa</taxon>
        <taxon>Mollusca</taxon>
        <taxon>Gastropoda</taxon>
        <taxon>Heterobranchia</taxon>
        <taxon>Euthyneura</taxon>
        <taxon>Panpulmonata</taxon>
        <taxon>Sacoglossa</taxon>
        <taxon>Placobranchoidea</taxon>
        <taxon>Plakobranchidae</taxon>
        <taxon>Elysia</taxon>
    </lineage>
</organism>
<comment type="caution">
    <text evidence="2">The sequence shown here is derived from an EMBL/GenBank/DDBJ whole genome shotgun (WGS) entry which is preliminary data.</text>
</comment>
<feature type="signal peptide" evidence="1">
    <location>
        <begin position="1"/>
        <end position="21"/>
    </location>
</feature>
<dbReference type="AlphaFoldDB" id="A0AAE1AAQ9"/>
<gene>
    <name evidence="2" type="ORF">RRG08_021997</name>
</gene>
<evidence type="ECO:0000256" key="1">
    <source>
        <dbReference type="SAM" id="SignalP"/>
    </source>
</evidence>
<evidence type="ECO:0000313" key="3">
    <source>
        <dbReference type="Proteomes" id="UP001283361"/>
    </source>
</evidence>
<proteinExistence type="predicted"/>
<reference evidence="2" key="1">
    <citation type="journal article" date="2023" name="G3 (Bethesda)">
        <title>A reference genome for the long-term kleptoplast-retaining sea slug Elysia crispata morphotype clarki.</title>
        <authorList>
            <person name="Eastman K.E."/>
            <person name="Pendleton A.L."/>
            <person name="Shaikh M.A."/>
            <person name="Suttiyut T."/>
            <person name="Ogas R."/>
            <person name="Tomko P."/>
            <person name="Gavelis G."/>
            <person name="Widhalm J.R."/>
            <person name="Wisecaver J.H."/>
        </authorList>
    </citation>
    <scope>NUCLEOTIDE SEQUENCE</scope>
    <source>
        <strain evidence="2">ECLA1</strain>
    </source>
</reference>
<dbReference type="Proteomes" id="UP001283361">
    <property type="component" value="Unassembled WGS sequence"/>
</dbReference>
<name>A0AAE1AAQ9_9GAST</name>
<keyword evidence="3" id="KW-1185">Reference proteome</keyword>
<accession>A0AAE1AAQ9</accession>
<sequence>MTNQDHMVLAELLLLLLCVSCELLVVCGETCRTMTTFNAGLTPRIADYTSRVSRQPAALLAEDSDVICLQEYWWVNYEDSEYISG</sequence>
<protein>
    <submittedName>
        <fullName evidence="2">Uncharacterized protein</fullName>
    </submittedName>
</protein>
<dbReference type="EMBL" id="JAWDGP010002432">
    <property type="protein sequence ID" value="KAK3783237.1"/>
    <property type="molecule type" value="Genomic_DNA"/>
</dbReference>
<keyword evidence="1" id="KW-0732">Signal</keyword>
<evidence type="ECO:0000313" key="2">
    <source>
        <dbReference type="EMBL" id="KAK3783237.1"/>
    </source>
</evidence>